<dbReference type="InterPro" id="IPR034122">
    <property type="entry name" value="Retropepsin-like_bacterial"/>
</dbReference>
<dbReference type="OrthoDB" id="5975497at2"/>
<dbReference type="SUPFAM" id="SSF50630">
    <property type="entry name" value="Acid proteases"/>
    <property type="match status" value="1"/>
</dbReference>
<gene>
    <name evidence="1" type="ORF">SAMN05443669_10368</name>
</gene>
<dbReference type="Gene3D" id="2.40.70.10">
    <property type="entry name" value="Acid Proteases"/>
    <property type="match status" value="1"/>
</dbReference>
<dbReference type="CDD" id="cd05483">
    <property type="entry name" value="retropepsin_like_bacteria"/>
    <property type="match status" value="1"/>
</dbReference>
<organism evidence="1 2">
    <name type="scientific">Flavobacterium xanthum</name>
    <dbReference type="NCBI Taxonomy" id="69322"/>
    <lineage>
        <taxon>Bacteria</taxon>
        <taxon>Pseudomonadati</taxon>
        <taxon>Bacteroidota</taxon>
        <taxon>Flavobacteriia</taxon>
        <taxon>Flavobacteriales</taxon>
        <taxon>Flavobacteriaceae</taxon>
        <taxon>Flavobacterium</taxon>
    </lineage>
</organism>
<evidence type="ECO:0000313" key="1">
    <source>
        <dbReference type="EMBL" id="SHM43075.1"/>
    </source>
</evidence>
<keyword evidence="2" id="KW-1185">Reference proteome</keyword>
<sequence>MKNLHTVLKKENYKKVKFKITKTQHLLIRAKINGVVGNFILDTGASNSCVGFESIDLFLLEAKKSKTKASGAGASGMITQLALKNQLQLGSWKDTNFELVIFDLSHVNEALVQHKSKPVHGIIGADILMKGKAIVDYYNHYLYLLKF</sequence>
<dbReference type="InterPro" id="IPR021109">
    <property type="entry name" value="Peptidase_aspartic_dom_sf"/>
</dbReference>
<evidence type="ECO:0000313" key="2">
    <source>
        <dbReference type="Proteomes" id="UP000184260"/>
    </source>
</evidence>
<dbReference type="EMBL" id="FRBU01000036">
    <property type="protein sequence ID" value="SHM43075.1"/>
    <property type="molecule type" value="Genomic_DNA"/>
</dbReference>
<name>A0A1M7IQV8_9FLAO</name>
<dbReference type="STRING" id="69322.SAMN05443669_10368"/>
<dbReference type="Pfam" id="PF13650">
    <property type="entry name" value="Asp_protease_2"/>
    <property type="match status" value="1"/>
</dbReference>
<dbReference type="GO" id="GO:0006508">
    <property type="term" value="P:proteolysis"/>
    <property type="evidence" value="ECO:0007669"/>
    <property type="project" value="UniProtKB-KW"/>
</dbReference>
<dbReference type="Proteomes" id="UP000184260">
    <property type="component" value="Unassembled WGS sequence"/>
</dbReference>
<reference evidence="2" key="1">
    <citation type="submission" date="2016-11" db="EMBL/GenBank/DDBJ databases">
        <authorList>
            <person name="Varghese N."/>
            <person name="Submissions S."/>
        </authorList>
    </citation>
    <scope>NUCLEOTIDE SEQUENCE [LARGE SCALE GENOMIC DNA]</scope>
    <source>
        <strain evidence="2">DSM 3661</strain>
    </source>
</reference>
<keyword evidence="1" id="KW-0378">Hydrolase</keyword>
<dbReference type="RefSeq" id="WP_073354796.1">
    <property type="nucleotide sequence ID" value="NZ_FRBU01000036.1"/>
</dbReference>
<dbReference type="GO" id="GO:0008233">
    <property type="term" value="F:peptidase activity"/>
    <property type="evidence" value="ECO:0007669"/>
    <property type="project" value="UniProtKB-KW"/>
</dbReference>
<protein>
    <submittedName>
        <fullName evidence="1">Aspartyl protease</fullName>
    </submittedName>
</protein>
<proteinExistence type="predicted"/>
<dbReference type="AlphaFoldDB" id="A0A1M7IQV8"/>
<accession>A0A1M7IQV8</accession>
<keyword evidence="1" id="KW-0645">Protease</keyword>